<dbReference type="Gene3D" id="3.40.630.30">
    <property type="match status" value="1"/>
</dbReference>
<evidence type="ECO:0000256" key="7">
    <source>
        <dbReference type="ARBA" id="ARBA00048372"/>
    </source>
</evidence>
<dbReference type="InterPro" id="IPR036393">
    <property type="entry name" value="AceGlu_kinase-like_sf"/>
</dbReference>
<comment type="pathway">
    <text evidence="1 8">Amino-acid biosynthesis; L-arginine biosynthesis; N(2)-acetyl-L-ornithine from L-glutamate: step 1/4.</text>
</comment>
<evidence type="ECO:0000313" key="11">
    <source>
        <dbReference type="Proteomes" id="UP001156706"/>
    </source>
</evidence>
<dbReference type="InterPro" id="IPR010167">
    <property type="entry name" value="NH2A_AcTrfase"/>
</dbReference>
<protein>
    <recommendedName>
        <fullName evidence="8">Amino-acid acetyltransferase</fullName>
        <ecNumber evidence="8">2.3.1.1</ecNumber>
    </recommendedName>
    <alternativeName>
        <fullName evidence="8">N-acetylglutamate synthase</fullName>
        <shortName evidence="8">AGS</shortName>
        <shortName evidence="8">NAGS</shortName>
    </alternativeName>
</protein>
<evidence type="ECO:0000256" key="2">
    <source>
        <dbReference type="ARBA" id="ARBA00009145"/>
    </source>
</evidence>
<comment type="miscellaneous">
    <text evidence="8">In bacteria which possess the bifunctional enzyme ornithine acetyltransferase/N-acetylglutamate synthase (ArgJ), ArgA fulfills an anaplerotic role.</text>
</comment>
<dbReference type="NCBIfam" id="NF003641">
    <property type="entry name" value="PRK05279.1"/>
    <property type="match status" value="1"/>
</dbReference>
<dbReference type="Pfam" id="PF00696">
    <property type="entry name" value="AA_kinase"/>
    <property type="match status" value="1"/>
</dbReference>
<dbReference type="HAMAP" id="MF_01105">
    <property type="entry name" value="N_acetyl_glu_synth"/>
    <property type="match status" value="1"/>
</dbReference>
<keyword evidence="8" id="KW-0963">Cytoplasm</keyword>
<dbReference type="RefSeq" id="WP_284195246.1">
    <property type="nucleotide sequence ID" value="NZ_BSOG01000001.1"/>
</dbReference>
<evidence type="ECO:0000256" key="4">
    <source>
        <dbReference type="ARBA" id="ARBA00022605"/>
    </source>
</evidence>
<comment type="subcellular location">
    <subcellularLocation>
        <location evidence="8">Cytoplasm</location>
    </subcellularLocation>
</comment>
<accession>A0ABQ5YDN8</accession>
<dbReference type="InterPro" id="IPR016181">
    <property type="entry name" value="Acyl_CoA_acyltransferase"/>
</dbReference>
<dbReference type="Pfam" id="PF00583">
    <property type="entry name" value="Acetyltransf_1"/>
    <property type="match status" value="1"/>
</dbReference>
<dbReference type="CDD" id="cd04237">
    <property type="entry name" value="AAK_NAGS-ABP"/>
    <property type="match status" value="1"/>
</dbReference>
<dbReference type="EMBL" id="BSOG01000001">
    <property type="protein sequence ID" value="GLR12108.1"/>
    <property type="molecule type" value="Genomic_DNA"/>
</dbReference>
<evidence type="ECO:0000256" key="5">
    <source>
        <dbReference type="ARBA" id="ARBA00022679"/>
    </source>
</evidence>
<feature type="domain" description="N-acetyltransferase" evidence="9">
    <location>
        <begin position="293"/>
        <end position="432"/>
    </location>
</feature>
<dbReference type="PANTHER" id="PTHR30602:SF12">
    <property type="entry name" value="AMINO-ACID ACETYLTRANSFERASE NAGS1, CHLOROPLASTIC-RELATED"/>
    <property type="match status" value="1"/>
</dbReference>
<dbReference type="InterPro" id="IPR033719">
    <property type="entry name" value="NAGS_kin"/>
</dbReference>
<dbReference type="PANTHER" id="PTHR30602">
    <property type="entry name" value="AMINO-ACID ACETYLTRANSFERASE"/>
    <property type="match status" value="1"/>
</dbReference>
<keyword evidence="11" id="KW-1185">Reference proteome</keyword>
<evidence type="ECO:0000256" key="3">
    <source>
        <dbReference type="ARBA" id="ARBA00022571"/>
    </source>
</evidence>
<dbReference type="Proteomes" id="UP001156706">
    <property type="component" value="Unassembled WGS sequence"/>
</dbReference>
<dbReference type="SUPFAM" id="SSF53633">
    <property type="entry name" value="Carbamate kinase-like"/>
    <property type="match status" value="1"/>
</dbReference>
<keyword evidence="4 8" id="KW-0028">Amino-acid biosynthesis</keyword>
<gene>
    <name evidence="8 10" type="primary">argA</name>
    <name evidence="10" type="ORF">GCM10007907_08980</name>
</gene>
<organism evidence="10 11">
    <name type="scientific">Chitinimonas prasina</name>
    <dbReference type="NCBI Taxonomy" id="1434937"/>
    <lineage>
        <taxon>Bacteria</taxon>
        <taxon>Pseudomonadati</taxon>
        <taxon>Pseudomonadota</taxon>
        <taxon>Betaproteobacteria</taxon>
        <taxon>Neisseriales</taxon>
        <taxon>Chitinibacteraceae</taxon>
        <taxon>Chitinimonas</taxon>
    </lineage>
</organism>
<name>A0ABQ5YDN8_9NEIS</name>
<dbReference type="InterPro" id="IPR000182">
    <property type="entry name" value="GNAT_dom"/>
</dbReference>
<evidence type="ECO:0000256" key="8">
    <source>
        <dbReference type="HAMAP-Rule" id="MF_01105"/>
    </source>
</evidence>
<keyword evidence="5 8" id="KW-0808">Transferase</keyword>
<comment type="caution">
    <text evidence="10">The sequence shown here is derived from an EMBL/GenBank/DDBJ whole genome shotgun (WGS) entry which is preliminary data.</text>
</comment>
<dbReference type="InterPro" id="IPR001048">
    <property type="entry name" value="Asp/Glu/Uridylate_kinase"/>
</dbReference>
<keyword evidence="3 8" id="KW-0055">Arginine biosynthesis</keyword>
<evidence type="ECO:0000256" key="6">
    <source>
        <dbReference type="ARBA" id="ARBA00023315"/>
    </source>
</evidence>
<keyword evidence="6 8" id="KW-0012">Acyltransferase</keyword>
<dbReference type="EC" id="2.3.1.1" evidence="8"/>
<dbReference type="PROSITE" id="PS51186">
    <property type="entry name" value="GNAT"/>
    <property type="match status" value="1"/>
</dbReference>
<proteinExistence type="inferred from homology"/>
<sequence length="439" mass="49075">MPDIGSPEFVFWFRQAAPYIHAFRNRTFVVAFGGDLVRDGDFVSLAHDLNTLVSLGVNLVLVHGARPQINARLQEGGLPCRFEQGIRITERESISAVLQAIGQVRFEIEAGLSMGLANSPMANADIRVAGGNFVTAQPMGVREGEDMQYSGEVRKLDVAAMRDRLEFGETILLSPVGYSPTGEAFNLTLEDVATTAAVALQADKLIFLLDQPGVVDENGHLHNELTAAEAERFVREEIRVTDDIDFYLPCCIRAVRHGVARAHLISRHLDGGLLTELFTHEGIGTMISREPLETLRRATIDDVGGILALIEPLEEQGVLVKRSRELLEREIERFAVLEHDRKIIGSVALYTFEDSDIAELAGLAVHPDYRDGGRGEQLMKHVEREARRLKLKQLFVLTTRTAHWFVERGFKLADVEVLPMKKKAMYNWQRRSKVFIKAL</sequence>
<evidence type="ECO:0000313" key="10">
    <source>
        <dbReference type="EMBL" id="GLR12108.1"/>
    </source>
</evidence>
<dbReference type="NCBIfam" id="TIGR01890">
    <property type="entry name" value="N-Ac-Glu-synth"/>
    <property type="match status" value="1"/>
</dbReference>
<dbReference type="CDD" id="cd04301">
    <property type="entry name" value="NAT_SF"/>
    <property type="match status" value="1"/>
</dbReference>
<dbReference type="SUPFAM" id="SSF55729">
    <property type="entry name" value="Acyl-CoA N-acyltransferases (Nat)"/>
    <property type="match status" value="1"/>
</dbReference>
<dbReference type="PIRSF" id="PIRSF000423">
    <property type="entry name" value="ArgA"/>
    <property type="match status" value="1"/>
</dbReference>
<dbReference type="Gene3D" id="3.40.1160.10">
    <property type="entry name" value="Acetylglutamate kinase-like"/>
    <property type="match status" value="1"/>
</dbReference>
<evidence type="ECO:0000256" key="1">
    <source>
        <dbReference type="ARBA" id="ARBA00004925"/>
    </source>
</evidence>
<comment type="similarity">
    <text evidence="2 8">Belongs to the acetyltransferase family. ArgA subfamily.</text>
</comment>
<reference evidence="11" key="1">
    <citation type="journal article" date="2019" name="Int. J. Syst. Evol. Microbiol.">
        <title>The Global Catalogue of Microorganisms (GCM) 10K type strain sequencing project: providing services to taxonomists for standard genome sequencing and annotation.</title>
        <authorList>
            <consortium name="The Broad Institute Genomics Platform"/>
            <consortium name="The Broad Institute Genome Sequencing Center for Infectious Disease"/>
            <person name="Wu L."/>
            <person name="Ma J."/>
        </authorList>
    </citation>
    <scope>NUCLEOTIDE SEQUENCE [LARGE SCALE GENOMIC DNA]</scope>
    <source>
        <strain evidence="11">NBRC 110044</strain>
    </source>
</reference>
<evidence type="ECO:0000259" key="9">
    <source>
        <dbReference type="PROSITE" id="PS51186"/>
    </source>
</evidence>
<comment type="catalytic activity">
    <reaction evidence="7 8">
        <text>L-glutamate + acetyl-CoA = N-acetyl-L-glutamate + CoA + H(+)</text>
        <dbReference type="Rhea" id="RHEA:24292"/>
        <dbReference type="ChEBI" id="CHEBI:15378"/>
        <dbReference type="ChEBI" id="CHEBI:29985"/>
        <dbReference type="ChEBI" id="CHEBI:44337"/>
        <dbReference type="ChEBI" id="CHEBI:57287"/>
        <dbReference type="ChEBI" id="CHEBI:57288"/>
        <dbReference type="EC" id="2.3.1.1"/>
    </reaction>
</comment>